<feature type="transmembrane region" description="Helical" evidence="6">
    <location>
        <begin position="306"/>
        <end position="326"/>
    </location>
</feature>
<dbReference type="AlphaFoldDB" id="A0A433QKH6"/>
<protein>
    <recommendedName>
        <fullName evidence="9">Cleft lip and palate transmembrane protein 1-domain-containing protein</fullName>
    </recommendedName>
</protein>
<evidence type="ECO:0000256" key="2">
    <source>
        <dbReference type="ARBA" id="ARBA00009310"/>
    </source>
</evidence>
<name>A0A433QKH6_9FUNG</name>
<dbReference type="InterPro" id="IPR008429">
    <property type="entry name" value="CLPTM1"/>
</dbReference>
<dbReference type="GO" id="GO:0016020">
    <property type="term" value="C:membrane"/>
    <property type="evidence" value="ECO:0007669"/>
    <property type="project" value="UniProtKB-SubCell"/>
</dbReference>
<dbReference type="EMBL" id="RBNJ01004089">
    <property type="protein sequence ID" value="RUS30265.1"/>
    <property type="molecule type" value="Genomic_DNA"/>
</dbReference>
<reference evidence="7 8" key="1">
    <citation type="journal article" date="2018" name="New Phytol.">
        <title>Phylogenomics of Endogonaceae and evolution of mycorrhizas within Mucoromycota.</title>
        <authorList>
            <person name="Chang Y."/>
            <person name="Desiro A."/>
            <person name="Na H."/>
            <person name="Sandor L."/>
            <person name="Lipzen A."/>
            <person name="Clum A."/>
            <person name="Barry K."/>
            <person name="Grigoriev I.V."/>
            <person name="Martin F.M."/>
            <person name="Stajich J.E."/>
            <person name="Smith M.E."/>
            <person name="Bonito G."/>
            <person name="Spatafora J.W."/>
        </authorList>
    </citation>
    <scope>NUCLEOTIDE SEQUENCE [LARGE SCALE GENOMIC DNA]</scope>
    <source>
        <strain evidence="7 8">AD002</strain>
    </source>
</reference>
<keyword evidence="4 6" id="KW-1133">Transmembrane helix</keyword>
<keyword evidence="5 6" id="KW-0472">Membrane</keyword>
<proteinExistence type="inferred from homology"/>
<keyword evidence="3 6" id="KW-0812">Transmembrane</keyword>
<feature type="transmembrane region" description="Helical" evidence="6">
    <location>
        <begin position="244"/>
        <end position="264"/>
    </location>
</feature>
<dbReference type="GO" id="GO:0012505">
    <property type="term" value="C:endomembrane system"/>
    <property type="evidence" value="ECO:0007669"/>
    <property type="project" value="TreeGrafter"/>
</dbReference>
<feature type="transmembrane region" description="Helical" evidence="6">
    <location>
        <begin position="371"/>
        <end position="390"/>
    </location>
</feature>
<dbReference type="PANTHER" id="PTHR21347:SF0">
    <property type="entry name" value="LIPID SCRAMBLASE CLPTM1L"/>
    <property type="match status" value="1"/>
</dbReference>
<evidence type="ECO:0000256" key="6">
    <source>
        <dbReference type="SAM" id="Phobius"/>
    </source>
</evidence>
<comment type="similarity">
    <text evidence="2">Belongs to the CLPTM1 family.</text>
</comment>
<evidence type="ECO:0000256" key="4">
    <source>
        <dbReference type="ARBA" id="ARBA00022989"/>
    </source>
</evidence>
<feature type="transmembrane region" description="Helical" evidence="6">
    <location>
        <begin position="284"/>
        <end position="300"/>
    </location>
</feature>
<dbReference type="PANTHER" id="PTHR21347">
    <property type="entry name" value="CLEFT LIP AND PALATE ASSOCIATED TRANSMEMBRANE PROTEIN-RELATED"/>
    <property type="match status" value="1"/>
</dbReference>
<keyword evidence="8" id="KW-1185">Reference proteome</keyword>
<feature type="transmembrane region" description="Helical" evidence="6">
    <location>
        <begin position="396"/>
        <end position="422"/>
    </location>
</feature>
<evidence type="ECO:0000256" key="1">
    <source>
        <dbReference type="ARBA" id="ARBA00004141"/>
    </source>
</evidence>
<evidence type="ECO:0000313" key="7">
    <source>
        <dbReference type="EMBL" id="RUS30265.1"/>
    </source>
</evidence>
<gene>
    <name evidence="7" type="ORF">BC938DRAFT_479641</name>
</gene>
<comment type="subcellular location">
    <subcellularLocation>
        <location evidence="1">Membrane</location>
        <topology evidence="1">Multi-pass membrane protein</topology>
    </subcellularLocation>
</comment>
<organism evidence="7 8">
    <name type="scientific">Jimgerdemannia flammicorona</name>
    <dbReference type="NCBI Taxonomy" id="994334"/>
    <lineage>
        <taxon>Eukaryota</taxon>
        <taxon>Fungi</taxon>
        <taxon>Fungi incertae sedis</taxon>
        <taxon>Mucoromycota</taxon>
        <taxon>Mucoromycotina</taxon>
        <taxon>Endogonomycetes</taxon>
        <taxon>Endogonales</taxon>
        <taxon>Endogonaceae</taxon>
        <taxon>Jimgerdemannia</taxon>
    </lineage>
</organism>
<evidence type="ECO:0000256" key="5">
    <source>
        <dbReference type="ARBA" id="ARBA00023136"/>
    </source>
</evidence>
<sequence length="517" mass="60020">MRQALSIPLIRISHQCIQTIQNNGTIYAHIFLRKHNAPLDPEDPKFVINQVVYFRHLLNKYYPKRRVVKQKKLLDSLNKADEEHIEDDDQTENEEQASVGGSILQLGNWTRRAPLASYWHRNLTLNIISDTNQVIPIYSVPPIVQRYLHLEKSGASDKSGKLGFYLPIIYPNDFWNLKDHAFAINETIDTLPLTIIISPLSYFKFQIYAGFAQSIEQQQASAMGGATAGEMDEVKRMLLETNPILLGTTIVVSLFHSLFEFLAFKNDITFWNKKQDMTGVSIRTLFVNIFFQIVIFLYLMDNNQETSWMILIGQGFGLLIEVWKVWKALKFEVVRVPNSVVPYRVRFSDAANNLTETESKTAEYDQQAYKYLSWITYPLLFGYAAYSLLYDEHKSWYSYVLGTLVGFVYMFGFITMTPSLFINYKLKSVAHMPWKTMMYKSLNTFIDDLFAFCIKMPTLHRLACLRDDVVFFVYLYQRWAYRIDHTRANEYGQVGMEGEATDETTVGKEVIESKKNK</sequence>
<accession>A0A433QKH6</accession>
<comment type="caution">
    <text evidence="7">The sequence shown here is derived from an EMBL/GenBank/DDBJ whole genome shotgun (WGS) entry which is preliminary data.</text>
</comment>
<evidence type="ECO:0000313" key="8">
    <source>
        <dbReference type="Proteomes" id="UP000274822"/>
    </source>
</evidence>
<evidence type="ECO:0008006" key="9">
    <source>
        <dbReference type="Google" id="ProtNLM"/>
    </source>
</evidence>
<evidence type="ECO:0000256" key="3">
    <source>
        <dbReference type="ARBA" id="ARBA00022692"/>
    </source>
</evidence>
<dbReference type="Proteomes" id="UP000274822">
    <property type="component" value="Unassembled WGS sequence"/>
</dbReference>
<dbReference type="Pfam" id="PF05602">
    <property type="entry name" value="CLPTM1"/>
    <property type="match status" value="1"/>
</dbReference>